<evidence type="ECO:0000313" key="3">
    <source>
        <dbReference type="Proteomes" id="UP000198908"/>
    </source>
</evidence>
<dbReference type="InterPro" id="IPR045646">
    <property type="entry name" value="DUF6402"/>
</dbReference>
<name>A0A1G7D1M5_9BURK</name>
<reference evidence="3" key="1">
    <citation type="submission" date="2016-09" db="EMBL/GenBank/DDBJ databases">
        <authorList>
            <person name="Varghese N."/>
            <person name="Submissions S."/>
        </authorList>
    </citation>
    <scope>NUCLEOTIDE SEQUENCE [LARGE SCALE GENOMIC DNA]</scope>
    <source>
        <strain evidence="3">TNe-862</strain>
    </source>
</reference>
<dbReference type="EMBL" id="FMYQ01000051">
    <property type="protein sequence ID" value="SDE45478.1"/>
    <property type="molecule type" value="Genomic_DNA"/>
</dbReference>
<evidence type="ECO:0000313" key="2">
    <source>
        <dbReference type="EMBL" id="SDE45478.1"/>
    </source>
</evidence>
<evidence type="ECO:0000256" key="1">
    <source>
        <dbReference type="SAM" id="MobiDB-lite"/>
    </source>
</evidence>
<sequence>MPRPARPSRSRCASARCSETAKPCTASSREVVRSWAMSCRCSTSARAPPLLALKKWLSTPDPPKPPKTPTPAKPEKTAPSFDIQEIPGAMRKKMMPIGARLTDRRFAGRVNYSPTGDAEKAEINQDGKPYPPDMYDMNIVKLDWVLKFARAEAKYNYLITEAVRSPNVILKGKLRPYRCASDVFHHGNLRKRPR</sequence>
<dbReference type="AlphaFoldDB" id="A0A1G7D1M5"/>
<dbReference type="Proteomes" id="UP000198908">
    <property type="component" value="Unassembled WGS sequence"/>
</dbReference>
<gene>
    <name evidence="2" type="ORF">SAMN05421548_1516</name>
</gene>
<proteinExistence type="predicted"/>
<dbReference type="Pfam" id="PF19940">
    <property type="entry name" value="DUF6402"/>
    <property type="match status" value="1"/>
</dbReference>
<dbReference type="RefSeq" id="WP_342713892.1">
    <property type="nucleotide sequence ID" value="NZ_FMYQ01000051.1"/>
</dbReference>
<protein>
    <submittedName>
        <fullName evidence="2">Uncharacterized protein</fullName>
    </submittedName>
</protein>
<feature type="region of interest" description="Disordered" evidence="1">
    <location>
        <begin position="55"/>
        <end position="79"/>
    </location>
</feature>
<organism evidence="2 3">
    <name type="scientific">Paraburkholderia lycopersici</name>
    <dbReference type="NCBI Taxonomy" id="416944"/>
    <lineage>
        <taxon>Bacteria</taxon>
        <taxon>Pseudomonadati</taxon>
        <taxon>Pseudomonadota</taxon>
        <taxon>Betaproteobacteria</taxon>
        <taxon>Burkholderiales</taxon>
        <taxon>Burkholderiaceae</taxon>
        <taxon>Paraburkholderia</taxon>
    </lineage>
</organism>
<feature type="compositionally biased region" description="Pro residues" evidence="1">
    <location>
        <begin position="60"/>
        <end position="72"/>
    </location>
</feature>
<keyword evidence="3" id="KW-1185">Reference proteome</keyword>
<dbReference type="STRING" id="416944.SAMN05421548_1516"/>
<accession>A0A1G7D1M5</accession>